<comment type="caution">
    <text evidence="2">The sequence shown here is derived from an EMBL/GenBank/DDBJ whole genome shotgun (WGS) entry which is preliminary data.</text>
</comment>
<sequence length="61" mass="6541">MVVEENEAGASCVKVVVVVSAAVTAWGGRHINVVRKGAQGKEEEKNEHRNTRIGRTGNKSP</sequence>
<evidence type="ECO:0000256" key="1">
    <source>
        <dbReference type="SAM" id="MobiDB-lite"/>
    </source>
</evidence>
<evidence type="ECO:0000313" key="3">
    <source>
        <dbReference type="Proteomes" id="UP000324222"/>
    </source>
</evidence>
<dbReference type="AlphaFoldDB" id="A0A5B7IT68"/>
<dbReference type="EMBL" id="VSRR010069007">
    <property type="protein sequence ID" value="MPC85625.1"/>
    <property type="molecule type" value="Genomic_DNA"/>
</dbReference>
<feature type="compositionally biased region" description="Basic and acidic residues" evidence="1">
    <location>
        <begin position="39"/>
        <end position="50"/>
    </location>
</feature>
<keyword evidence="3" id="KW-1185">Reference proteome</keyword>
<dbReference type="Proteomes" id="UP000324222">
    <property type="component" value="Unassembled WGS sequence"/>
</dbReference>
<reference evidence="2 3" key="1">
    <citation type="submission" date="2019-05" db="EMBL/GenBank/DDBJ databases">
        <title>Another draft genome of Portunus trituberculatus and its Hox gene families provides insights of decapod evolution.</title>
        <authorList>
            <person name="Jeong J.-H."/>
            <person name="Song I."/>
            <person name="Kim S."/>
            <person name="Choi T."/>
            <person name="Kim D."/>
            <person name="Ryu S."/>
            <person name="Kim W."/>
        </authorList>
    </citation>
    <scope>NUCLEOTIDE SEQUENCE [LARGE SCALE GENOMIC DNA]</scope>
    <source>
        <tissue evidence="2">Muscle</tissue>
    </source>
</reference>
<name>A0A5B7IT68_PORTR</name>
<protein>
    <submittedName>
        <fullName evidence="2">Uncharacterized protein</fullName>
    </submittedName>
</protein>
<proteinExistence type="predicted"/>
<accession>A0A5B7IT68</accession>
<evidence type="ECO:0000313" key="2">
    <source>
        <dbReference type="EMBL" id="MPC85625.1"/>
    </source>
</evidence>
<feature type="region of interest" description="Disordered" evidence="1">
    <location>
        <begin position="36"/>
        <end position="61"/>
    </location>
</feature>
<gene>
    <name evidence="2" type="ORF">E2C01_080406</name>
</gene>
<organism evidence="2 3">
    <name type="scientific">Portunus trituberculatus</name>
    <name type="common">Swimming crab</name>
    <name type="synonym">Neptunus trituberculatus</name>
    <dbReference type="NCBI Taxonomy" id="210409"/>
    <lineage>
        <taxon>Eukaryota</taxon>
        <taxon>Metazoa</taxon>
        <taxon>Ecdysozoa</taxon>
        <taxon>Arthropoda</taxon>
        <taxon>Crustacea</taxon>
        <taxon>Multicrustacea</taxon>
        <taxon>Malacostraca</taxon>
        <taxon>Eumalacostraca</taxon>
        <taxon>Eucarida</taxon>
        <taxon>Decapoda</taxon>
        <taxon>Pleocyemata</taxon>
        <taxon>Brachyura</taxon>
        <taxon>Eubrachyura</taxon>
        <taxon>Portunoidea</taxon>
        <taxon>Portunidae</taxon>
        <taxon>Portuninae</taxon>
        <taxon>Portunus</taxon>
    </lineage>
</organism>